<evidence type="ECO:0000313" key="3">
    <source>
        <dbReference type="Proteomes" id="UP001158576"/>
    </source>
</evidence>
<evidence type="ECO:0000313" key="2">
    <source>
        <dbReference type="EMBL" id="CAG5110060.1"/>
    </source>
</evidence>
<accession>A0ABN7SXI9</accession>
<protein>
    <submittedName>
        <fullName evidence="2">Oidioi.mRNA.OKI2018_I69.chr2.g4506.t1.cds</fullName>
    </submittedName>
</protein>
<dbReference type="Proteomes" id="UP001158576">
    <property type="component" value="Chromosome 2"/>
</dbReference>
<sequence length="132" mass="14760">MKLVAGLVALASAKEVVTEFCGADLNAAYDTTGLEINYVLTKRKTWDNRDPEKIQKKPRGPSHWRDVVRVECAAQGRARPQNLNPQGGYPVQKAAPMVKCTRKGPSGSQKLKPNSRRYARSKILQWYQATCM</sequence>
<proteinExistence type="predicted"/>
<feature type="region of interest" description="Disordered" evidence="1">
    <location>
        <begin position="75"/>
        <end position="115"/>
    </location>
</feature>
<dbReference type="EMBL" id="OU015567">
    <property type="protein sequence ID" value="CAG5110060.1"/>
    <property type="molecule type" value="Genomic_DNA"/>
</dbReference>
<gene>
    <name evidence="2" type="ORF">OKIOD_LOCUS13271</name>
</gene>
<evidence type="ECO:0000256" key="1">
    <source>
        <dbReference type="SAM" id="MobiDB-lite"/>
    </source>
</evidence>
<organism evidence="2 3">
    <name type="scientific">Oikopleura dioica</name>
    <name type="common">Tunicate</name>
    <dbReference type="NCBI Taxonomy" id="34765"/>
    <lineage>
        <taxon>Eukaryota</taxon>
        <taxon>Metazoa</taxon>
        <taxon>Chordata</taxon>
        <taxon>Tunicata</taxon>
        <taxon>Appendicularia</taxon>
        <taxon>Copelata</taxon>
        <taxon>Oikopleuridae</taxon>
        <taxon>Oikopleura</taxon>
    </lineage>
</organism>
<name>A0ABN7SXI9_OIKDI</name>
<keyword evidence="3" id="KW-1185">Reference proteome</keyword>
<reference evidence="2 3" key="1">
    <citation type="submission" date="2021-04" db="EMBL/GenBank/DDBJ databases">
        <authorList>
            <person name="Bliznina A."/>
        </authorList>
    </citation>
    <scope>NUCLEOTIDE SEQUENCE [LARGE SCALE GENOMIC DNA]</scope>
</reference>